<gene>
    <name evidence="2" type="ORF">LVIROSA_LOCUS24193</name>
</gene>
<sequence>MVWVYMVDRNLAVLKPIWMKQSEEAKIKSEAQKDTTAKAAFEATFKDVEKNREPAPLSDAPLPDNDGDEEDLTRKPIESHGCKSGFVSGEFGVRFVDFRGERR</sequence>
<dbReference type="Proteomes" id="UP001157418">
    <property type="component" value="Unassembled WGS sequence"/>
</dbReference>
<feature type="compositionally biased region" description="Basic and acidic residues" evidence="1">
    <location>
        <begin position="44"/>
        <end position="53"/>
    </location>
</feature>
<reference evidence="2 3" key="1">
    <citation type="submission" date="2022-01" db="EMBL/GenBank/DDBJ databases">
        <authorList>
            <person name="Xiong W."/>
            <person name="Schranz E."/>
        </authorList>
    </citation>
    <scope>NUCLEOTIDE SEQUENCE [LARGE SCALE GENOMIC DNA]</scope>
</reference>
<organism evidence="2 3">
    <name type="scientific">Lactuca virosa</name>
    <dbReference type="NCBI Taxonomy" id="75947"/>
    <lineage>
        <taxon>Eukaryota</taxon>
        <taxon>Viridiplantae</taxon>
        <taxon>Streptophyta</taxon>
        <taxon>Embryophyta</taxon>
        <taxon>Tracheophyta</taxon>
        <taxon>Spermatophyta</taxon>
        <taxon>Magnoliopsida</taxon>
        <taxon>eudicotyledons</taxon>
        <taxon>Gunneridae</taxon>
        <taxon>Pentapetalae</taxon>
        <taxon>asterids</taxon>
        <taxon>campanulids</taxon>
        <taxon>Asterales</taxon>
        <taxon>Asteraceae</taxon>
        <taxon>Cichorioideae</taxon>
        <taxon>Cichorieae</taxon>
        <taxon>Lactucinae</taxon>
        <taxon>Lactuca</taxon>
    </lineage>
</organism>
<protein>
    <submittedName>
        <fullName evidence="2">Uncharacterized protein</fullName>
    </submittedName>
</protein>
<feature type="compositionally biased region" description="Basic and acidic residues" evidence="1">
    <location>
        <begin position="72"/>
        <end position="81"/>
    </location>
</feature>
<evidence type="ECO:0000313" key="2">
    <source>
        <dbReference type="EMBL" id="CAH1437901.1"/>
    </source>
</evidence>
<comment type="caution">
    <text evidence="2">The sequence shown here is derived from an EMBL/GenBank/DDBJ whole genome shotgun (WGS) entry which is preliminary data.</text>
</comment>
<dbReference type="AlphaFoldDB" id="A0AAU9NJ52"/>
<name>A0AAU9NJ52_9ASTR</name>
<evidence type="ECO:0000256" key="1">
    <source>
        <dbReference type="SAM" id="MobiDB-lite"/>
    </source>
</evidence>
<keyword evidence="3" id="KW-1185">Reference proteome</keyword>
<feature type="region of interest" description="Disordered" evidence="1">
    <location>
        <begin position="44"/>
        <end position="81"/>
    </location>
</feature>
<accession>A0AAU9NJ52</accession>
<proteinExistence type="predicted"/>
<dbReference type="EMBL" id="CAKMRJ010004445">
    <property type="protein sequence ID" value="CAH1437901.1"/>
    <property type="molecule type" value="Genomic_DNA"/>
</dbReference>
<evidence type="ECO:0000313" key="3">
    <source>
        <dbReference type="Proteomes" id="UP001157418"/>
    </source>
</evidence>